<feature type="compositionally biased region" description="Basic and acidic residues" evidence="3">
    <location>
        <begin position="157"/>
        <end position="166"/>
    </location>
</feature>
<feature type="region of interest" description="Disordered" evidence="3">
    <location>
        <begin position="151"/>
        <end position="174"/>
    </location>
</feature>
<comment type="caution">
    <text evidence="2">Lacks conserved residue(s) required for the propagation of feature annotation.</text>
</comment>
<dbReference type="InterPro" id="IPR000742">
    <property type="entry name" value="EGF"/>
</dbReference>
<keyword evidence="4" id="KW-0812">Transmembrane</keyword>
<dbReference type="AlphaFoldDB" id="A0A2G8LP95"/>
<evidence type="ECO:0000259" key="5">
    <source>
        <dbReference type="PROSITE" id="PS50026"/>
    </source>
</evidence>
<feature type="region of interest" description="Disordered" evidence="3">
    <location>
        <begin position="191"/>
        <end position="210"/>
    </location>
</feature>
<dbReference type="Pfam" id="PF00008">
    <property type="entry name" value="EGF"/>
    <property type="match status" value="1"/>
</dbReference>
<dbReference type="EMBL" id="MRZV01000020">
    <property type="protein sequence ID" value="PIK62032.1"/>
    <property type="molecule type" value="Genomic_DNA"/>
</dbReference>
<protein>
    <submittedName>
        <fullName evidence="6">Putative fibrillin-1</fullName>
    </submittedName>
</protein>
<evidence type="ECO:0000256" key="2">
    <source>
        <dbReference type="PROSITE-ProRule" id="PRU00076"/>
    </source>
</evidence>
<dbReference type="CDD" id="cd00054">
    <property type="entry name" value="EGF_CA"/>
    <property type="match status" value="1"/>
</dbReference>
<feature type="transmembrane region" description="Helical" evidence="4">
    <location>
        <begin position="243"/>
        <end position="268"/>
    </location>
</feature>
<evidence type="ECO:0000256" key="1">
    <source>
        <dbReference type="ARBA" id="ARBA00023157"/>
    </source>
</evidence>
<keyword evidence="7" id="KW-1185">Reference proteome</keyword>
<organism evidence="6 7">
    <name type="scientific">Stichopus japonicus</name>
    <name type="common">Sea cucumber</name>
    <dbReference type="NCBI Taxonomy" id="307972"/>
    <lineage>
        <taxon>Eukaryota</taxon>
        <taxon>Metazoa</taxon>
        <taxon>Echinodermata</taxon>
        <taxon>Eleutherozoa</taxon>
        <taxon>Echinozoa</taxon>
        <taxon>Holothuroidea</taxon>
        <taxon>Aspidochirotacea</taxon>
        <taxon>Aspidochirotida</taxon>
        <taxon>Stichopodidae</taxon>
        <taxon>Apostichopus</taxon>
    </lineage>
</organism>
<dbReference type="InterPro" id="IPR001881">
    <property type="entry name" value="EGF-like_Ca-bd_dom"/>
</dbReference>
<dbReference type="SMART" id="SM00181">
    <property type="entry name" value="EGF"/>
    <property type="match status" value="1"/>
</dbReference>
<keyword evidence="1 2" id="KW-1015">Disulfide bond</keyword>
<keyword evidence="4" id="KW-1133">Transmembrane helix</keyword>
<evidence type="ECO:0000256" key="4">
    <source>
        <dbReference type="SAM" id="Phobius"/>
    </source>
</evidence>
<reference evidence="6 7" key="1">
    <citation type="journal article" date="2017" name="PLoS Biol.">
        <title>The sea cucumber genome provides insights into morphological evolution and visceral regeneration.</title>
        <authorList>
            <person name="Zhang X."/>
            <person name="Sun L."/>
            <person name="Yuan J."/>
            <person name="Sun Y."/>
            <person name="Gao Y."/>
            <person name="Zhang L."/>
            <person name="Li S."/>
            <person name="Dai H."/>
            <person name="Hamel J.F."/>
            <person name="Liu C."/>
            <person name="Yu Y."/>
            <person name="Liu S."/>
            <person name="Lin W."/>
            <person name="Guo K."/>
            <person name="Jin S."/>
            <person name="Xu P."/>
            <person name="Storey K.B."/>
            <person name="Huan P."/>
            <person name="Zhang T."/>
            <person name="Zhou Y."/>
            <person name="Zhang J."/>
            <person name="Lin C."/>
            <person name="Li X."/>
            <person name="Xing L."/>
            <person name="Huo D."/>
            <person name="Sun M."/>
            <person name="Wang L."/>
            <person name="Mercier A."/>
            <person name="Li F."/>
            <person name="Yang H."/>
            <person name="Xiang J."/>
        </authorList>
    </citation>
    <scope>NUCLEOTIDE SEQUENCE [LARGE SCALE GENOMIC DNA]</scope>
    <source>
        <strain evidence="6">Shaxun</strain>
        <tissue evidence="6">Muscle</tissue>
    </source>
</reference>
<gene>
    <name evidence="6" type="ORF">BSL78_01043</name>
</gene>
<evidence type="ECO:0000313" key="7">
    <source>
        <dbReference type="Proteomes" id="UP000230750"/>
    </source>
</evidence>
<proteinExistence type="predicted"/>
<feature type="domain" description="EGF-like" evidence="5">
    <location>
        <begin position="103"/>
        <end position="139"/>
    </location>
</feature>
<feature type="compositionally biased region" description="Basic and acidic residues" evidence="3">
    <location>
        <begin position="201"/>
        <end position="210"/>
    </location>
</feature>
<dbReference type="PROSITE" id="PS00022">
    <property type="entry name" value="EGF_1"/>
    <property type="match status" value="1"/>
</dbReference>
<name>A0A2G8LP95_STIJA</name>
<dbReference type="Gene3D" id="2.10.25.10">
    <property type="entry name" value="Laminin"/>
    <property type="match status" value="1"/>
</dbReference>
<dbReference type="PROSITE" id="PS01186">
    <property type="entry name" value="EGF_2"/>
    <property type="match status" value="1"/>
</dbReference>
<feature type="disulfide bond" evidence="2">
    <location>
        <begin position="129"/>
        <end position="138"/>
    </location>
</feature>
<evidence type="ECO:0000313" key="6">
    <source>
        <dbReference type="EMBL" id="PIK62032.1"/>
    </source>
</evidence>
<dbReference type="SUPFAM" id="SSF57196">
    <property type="entry name" value="EGF/Laminin"/>
    <property type="match status" value="1"/>
</dbReference>
<dbReference type="GO" id="GO:0005509">
    <property type="term" value="F:calcium ion binding"/>
    <property type="evidence" value="ECO:0007669"/>
    <property type="project" value="InterPro"/>
</dbReference>
<accession>A0A2G8LP95</accession>
<sequence length="352" mass="37972">MILIQVYNLVGFYLLQVRYSYILEPTLQPYLVDCYVNSFSPGSIQAIWTVVFELDASTTATALETILLGSILDEQNGDGVLISGTETLGNLTLLVAAIDVDYIVVECPDGYCFNGASCSVILGSYVCSCPDGFYGNQCELEATTVVTTEGTTWSPQRNHDGNHRGTTEGTTEVSTVVTTESTTVMTTTTITPLTTDGENNYGRKSDPGCHHREDLEATVTERVYPTRPPVTPEPDDELSILELVLIIVGGASVLFLVLICCFCCCIFVSQRRPKGRRWQVTRLLRPATTTGRILASSTTCPSVSAPLGNLPTGYGARTTKTNTATTTPSIPALPIAFHALTRGTASVKEKID</sequence>
<dbReference type="PROSITE" id="PS50026">
    <property type="entry name" value="EGF_3"/>
    <property type="match status" value="1"/>
</dbReference>
<dbReference type="OrthoDB" id="6093127at2759"/>
<keyword evidence="2" id="KW-0245">EGF-like domain</keyword>
<comment type="caution">
    <text evidence="6">The sequence shown here is derived from an EMBL/GenBank/DDBJ whole genome shotgun (WGS) entry which is preliminary data.</text>
</comment>
<evidence type="ECO:0000256" key="3">
    <source>
        <dbReference type="SAM" id="MobiDB-lite"/>
    </source>
</evidence>
<dbReference type="SMART" id="SM00179">
    <property type="entry name" value="EGF_CA"/>
    <property type="match status" value="1"/>
</dbReference>
<keyword evidence="4" id="KW-0472">Membrane</keyword>
<dbReference type="Proteomes" id="UP000230750">
    <property type="component" value="Unassembled WGS sequence"/>
</dbReference>